<protein>
    <submittedName>
        <fullName evidence="1">Uncharacterized protein</fullName>
    </submittedName>
</protein>
<name>A0ABM9A076_9VIBR</name>
<keyword evidence="2" id="KW-1185">Reference proteome</keyword>
<evidence type="ECO:0000313" key="1">
    <source>
        <dbReference type="EMBL" id="CAH0536814.1"/>
    </source>
</evidence>
<organism evidence="1 2">
    <name type="scientific">Vibrio marisflavi CECT 7928</name>
    <dbReference type="NCBI Taxonomy" id="634439"/>
    <lineage>
        <taxon>Bacteria</taxon>
        <taxon>Pseudomonadati</taxon>
        <taxon>Pseudomonadota</taxon>
        <taxon>Gammaproteobacteria</taxon>
        <taxon>Vibrionales</taxon>
        <taxon>Vibrionaceae</taxon>
        <taxon>Vibrio</taxon>
    </lineage>
</organism>
<evidence type="ECO:0000313" key="2">
    <source>
        <dbReference type="Proteomes" id="UP000838748"/>
    </source>
</evidence>
<sequence length="82" mass="9010">MAKFEPISAMKHSMEYKGIKCYAALYQSKNPVGFGVKVQIGQDALPYTLMDDSNQPLIVDSKEEAILLAQDHSYEAVAEATA</sequence>
<comment type="caution">
    <text evidence="1">The sequence shown here is derived from an EMBL/GenBank/DDBJ whole genome shotgun (WGS) entry which is preliminary data.</text>
</comment>
<gene>
    <name evidence="1" type="ORF">VMF7928_00704</name>
</gene>
<dbReference type="Proteomes" id="UP000838748">
    <property type="component" value="Unassembled WGS sequence"/>
</dbReference>
<dbReference type="RefSeq" id="WP_237360096.1">
    <property type="nucleotide sequence ID" value="NZ_CAKLDM010000001.1"/>
</dbReference>
<reference evidence="1" key="1">
    <citation type="submission" date="2021-11" db="EMBL/GenBank/DDBJ databases">
        <authorList>
            <person name="Rodrigo-Torres L."/>
            <person name="Arahal R. D."/>
            <person name="Lucena T."/>
        </authorList>
    </citation>
    <scope>NUCLEOTIDE SEQUENCE</scope>
    <source>
        <strain evidence="1">CECT 7928</strain>
    </source>
</reference>
<proteinExistence type="predicted"/>
<dbReference type="EMBL" id="CAKLDM010000001">
    <property type="protein sequence ID" value="CAH0536814.1"/>
    <property type="molecule type" value="Genomic_DNA"/>
</dbReference>
<accession>A0ABM9A076</accession>